<keyword evidence="10" id="KW-1185">Reference proteome</keyword>
<evidence type="ECO:0000313" key="10">
    <source>
        <dbReference type="Proteomes" id="UP001153076"/>
    </source>
</evidence>
<evidence type="ECO:0000256" key="4">
    <source>
        <dbReference type="ARBA" id="ARBA00022490"/>
    </source>
</evidence>
<dbReference type="SMART" id="SM00028">
    <property type="entry name" value="TPR"/>
    <property type="match status" value="1"/>
</dbReference>
<dbReference type="GO" id="GO:0005052">
    <property type="term" value="F:peroxisome matrix targeting signal-1 binding"/>
    <property type="evidence" value="ECO:0007669"/>
    <property type="project" value="TreeGrafter"/>
</dbReference>
<dbReference type="InterPro" id="IPR019734">
    <property type="entry name" value="TPR_rpt"/>
</dbReference>
<dbReference type="EMBL" id="JAKOGI010000566">
    <property type="protein sequence ID" value="KAJ8433016.1"/>
    <property type="molecule type" value="Genomic_DNA"/>
</dbReference>
<dbReference type="PROSITE" id="PS50005">
    <property type="entry name" value="TPR"/>
    <property type="match status" value="1"/>
</dbReference>
<dbReference type="InterPro" id="IPR024111">
    <property type="entry name" value="PEX5/PEX5L"/>
</dbReference>
<comment type="similarity">
    <text evidence="3">Belongs to the peroxisomal targeting signal receptor family.</text>
</comment>
<comment type="caution">
    <text evidence="9">The sequence shown here is derived from an EMBL/GenBank/DDBJ whole genome shotgun (WGS) entry which is preliminary data.</text>
</comment>
<keyword evidence="6 8" id="KW-0802">TPR repeat</keyword>
<evidence type="ECO:0000256" key="5">
    <source>
        <dbReference type="ARBA" id="ARBA00022737"/>
    </source>
</evidence>
<dbReference type="GO" id="GO:0005778">
    <property type="term" value="C:peroxisomal membrane"/>
    <property type="evidence" value="ECO:0007669"/>
    <property type="project" value="TreeGrafter"/>
</dbReference>
<sequence>MGHSPKFSDLDLRLPGTNVHIGGCASATTAVAGAGHGAVERSKNNHSGFCANKASRPFFGAYCDFKSPSEMITKLSVKFKFESLSTEGTRSPDFKEFYKFYAYLYNCFNSYADPCCFVLSLVLYCKLIALDLKPNYVRAWANMGISYANQGMYDESIRYYVRALAMNPKADNAWQYLRISLRKNLDFIAQNWIRADVFCEIFAAVLQGMTCWRPATLITLIFSRRNFHSNSLLPSQDQEGGLMLNSRKILAP</sequence>
<organism evidence="9 10">
    <name type="scientific">Carnegiea gigantea</name>
    <dbReference type="NCBI Taxonomy" id="171969"/>
    <lineage>
        <taxon>Eukaryota</taxon>
        <taxon>Viridiplantae</taxon>
        <taxon>Streptophyta</taxon>
        <taxon>Embryophyta</taxon>
        <taxon>Tracheophyta</taxon>
        <taxon>Spermatophyta</taxon>
        <taxon>Magnoliopsida</taxon>
        <taxon>eudicotyledons</taxon>
        <taxon>Gunneridae</taxon>
        <taxon>Pentapetalae</taxon>
        <taxon>Caryophyllales</taxon>
        <taxon>Cactineae</taxon>
        <taxon>Cactaceae</taxon>
        <taxon>Cactoideae</taxon>
        <taxon>Echinocereeae</taxon>
        <taxon>Carnegiea</taxon>
    </lineage>
</organism>
<evidence type="ECO:0000313" key="9">
    <source>
        <dbReference type="EMBL" id="KAJ8433016.1"/>
    </source>
</evidence>
<evidence type="ECO:0000256" key="2">
    <source>
        <dbReference type="ARBA" id="ARBA00004496"/>
    </source>
</evidence>
<dbReference type="OrthoDB" id="941507at2759"/>
<evidence type="ECO:0000256" key="7">
    <source>
        <dbReference type="ARBA" id="ARBA00023140"/>
    </source>
</evidence>
<dbReference type="Proteomes" id="UP001153076">
    <property type="component" value="Unassembled WGS sequence"/>
</dbReference>
<protein>
    <recommendedName>
        <fullName evidence="11">Peroxin-5</fullName>
    </recommendedName>
</protein>
<dbReference type="AlphaFoldDB" id="A0A9Q1JX92"/>
<reference evidence="9" key="1">
    <citation type="submission" date="2022-04" db="EMBL/GenBank/DDBJ databases">
        <title>Carnegiea gigantea Genome sequencing and assembly v2.</title>
        <authorList>
            <person name="Copetti D."/>
            <person name="Sanderson M.J."/>
            <person name="Burquez A."/>
            <person name="Wojciechowski M.F."/>
        </authorList>
    </citation>
    <scope>NUCLEOTIDE SEQUENCE</scope>
    <source>
        <strain evidence="9">SGP5-SGP5p</strain>
        <tissue evidence="9">Aerial part</tissue>
    </source>
</reference>
<keyword evidence="7" id="KW-0576">Peroxisome</keyword>
<dbReference type="Gene3D" id="1.25.40.10">
    <property type="entry name" value="Tetratricopeptide repeat domain"/>
    <property type="match status" value="1"/>
</dbReference>
<evidence type="ECO:0000256" key="1">
    <source>
        <dbReference type="ARBA" id="ARBA00004275"/>
    </source>
</evidence>
<keyword evidence="4" id="KW-0963">Cytoplasm</keyword>
<evidence type="ECO:0008006" key="11">
    <source>
        <dbReference type="Google" id="ProtNLM"/>
    </source>
</evidence>
<accession>A0A9Q1JX92</accession>
<evidence type="ECO:0000256" key="8">
    <source>
        <dbReference type="PROSITE-ProRule" id="PRU00339"/>
    </source>
</evidence>
<comment type="subcellular location">
    <subcellularLocation>
        <location evidence="2">Cytoplasm</location>
    </subcellularLocation>
    <subcellularLocation>
        <location evidence="1">Peroxisome</location>
    </subcellularLocation>
</comment>
<name>A0A9Q1JX92_9CARY</name>
<dbReference type="PANTHER" id="PTHR10130">
    <property type="entry name" value="PEROXISOMAL TARGETING SIGNAL 1 RECEPTOR PEX5"/>
    <property type="match status" value="1"/>
</dbReference>
<keyword evidence="5" id="KW-0677">Repeat</keyword>
<evidence type="ECO:0000256" key="3">
    <source>
        <dbReference type="ARBA" id="ARBA00005348"/>
    </source>
</evidence>
<dbReference type="PANTHER" id="PTHR10130:SF0">
    <property type="entry name" value="GH08708P"/>
    <property type="match status" value="1"/>
</dbReference>
<proteinExistence type="inferred from homology"/>
<feature type="repeat" description="TPR" evidence="8">
    <location>
        <begin position="137"/>
        <end position="170"/>
    </location>
</feature>
<dbReference type="GO" id="GO:0005829">
    <property type="term" value="C:cytosol"/>
    <property type="evidence" value="ECO:0007669"/>
    <property type="project" value="TreeGrafter"/>
</dbReference>
<dbReference type="PROSITE" id="PS50293">
    <property type="entry name" value="TPR_REGION"/>
    <property type="match status" value="1"/>
</dbReference>
<dbReference type="Pfam" id="PF00515">
    <property type="entry name" value="TPR_1"/>
    <property type="match status" value="1"/>
</dbReference>
<evidence type="ECO:0000256" key="6">
    <source>
        <dbReference type="ARBA" id="ARBA00022803"/>
    </source>
</evidence>
<dbReference type="GO" id="GO:0016560">
    <property type="term" value="P:protein import into peroxisome matrix, docking"/>
    <property type="evidence" value="ECO:0007669"/>
    <property type="project" value="TreeGrafter"/>
</dbReference>
<gene>
    <name evidence="9" type="ORF">Cgig2_010992</name>
</gene>
<dbReference type="InterPro" id="IPR011990">
    <property type="entry name" value="TPR-like_helical_dom_sf"/>
</dbReference>
<dbReference type="SUPFAM" id="SSF48452">
    <property type="entry name" value="TPR-like"/>
    <property type="match status" value="1"/>
</dbReference>